<accession>A0A1I2V080</accession>
<evidence type="ECO:0000256" key="1">
    <source>
        <dbReference type="SAM" id="MobiDB-lite"/>
    </source>
</evidence>
<feature type="region of interest" description="Disordered" evidence="1">
    <location>
        <begin position="74"/>
        <end position="96"/>
    </location>
</feature>
<dbReference type="EMBL" id="FONR01000029">
    <property type="protein sequence ID" value="SFG81567.1"/>
    <property type="molecule type" value="Genomic_DNA"/>
</dbReference>
<reference evidence="2 3" key="1">
    <citation type="submission" date="2016-10" db="EMBL/GenBank/DDBJ databases">
        <authorList>
            <person name="de Groot N.N."/>
        </authorList>
    </citation>
    <scope>NUCLEOTIDE SEQUENCE [LARGE SCALE GENOMIC DNA]</scope>
    <source>
        <strain evidence="2 3">OK461</strain>
    </source>
</reference>
<dbReference type="Proteomes" id="UP000181942">
    <property type="component" value="Unassembled WGS sequence"/>
</dbReference>
<protein>
    <submittedName>
        <fullName evidence="2">Uncharacterized protein</fullName>
    </submittedName>
</protein>
<evidence type="ECO:0000313" key="3">
    <source>
        <dbReference type="Proteomes" id="UP000181942"/>
    </source>
</evidence>
<gene>
    <name evidence="2" type="ORF">SAMN02787118_12998</name>
</gene>
<evidence type="ECO:0000313" key="2">
    <source>
        <dbReference type="EMBL" id="SFG81567.1"/>
    </source>
</evidence>
<name>A0A1I2V080_9ACTN</name>
<proteinExistence type="predicted"/>
<sequence length="108" mass="11487">MPPAASLATRTPLRTGQPIHAAGLLVTLPLPLPRTWGAGGVRLIGFALCGCELEEFRNCLGMLVRLEAGEKVVDEGDAAGPHTPRSRGPRPLRSPGAERVFHFREIAG</sequence>
<dbReference type="AlphaFoldDB" id="A0A1I2V080"/>
<organism evidence="2 3">
    <name type="scientific">Streptomyces mirabilis</name>
    <dbReference type="NCBI Taxonomy" id="68239"/>
    <lineage>
        <taxon>Bacteria</taxon>
        <taxon>Bacillati</taxon>
        <taxon>Actinomycetota</taxon>
        <taxon>Actinomycetes</taxon>
        <taxon>Kitasatosporales</taxon>
        <taxon>Streptomycetaceae</taxon>
        <taxon>Streptomyces</taxon>
    </lineage>
</organism>